<dbReference type="GO" id="GO:0140496">
    <property type="term" value="F:gamma-tubulin complex binding"/>
    <property type="evidence" value="ECO:0007669"/>
    <property type="project" value="InterPro"/>
</dbReference>
<dbReference type="GO" id="GO:0000919">
    <property type="term" value="P:cell plate assembly"/>
    <property type="evidence" value="ECO:0007669"/>
    <property type="project" value="TreeGrafter"/>
</dbReference>
<organism evidence="2 3">
    <name type="scientific">Liquidambar formosana</name>
    <name type="common">Formosan gum</name>
    <dbReference type="NCBI Taxonomy" id="63359"/>
    <lineage>
        <taxon>Eukaryota</taxon>
        <taxon>Viridiplantae</taxon>
        <taxon>Streptophyta</taxon>
        <taxon>Embryophyta</taxon>
        <taxon>Tracheophyta</taxon>
        <taxon>Spermatophyta</taxon>
        <taxon>Magnoliopsida</taxon>
        <taxon>eudicotyledons</taxon>
        <taxon>Gunneridae</taxon>
        <taxon>Pentapetalae</taxon>
        <taxon>Saxifragales</taxon>
        <taxon>Altingiaceae</taxon>
        <taxon>Liquidambar</taxon>
    </lineage>
</organism>
<dbReference type="PANTHER" id="PTHR45096">
    <property type="entry name" value="PROTEIN NEDD1"/>
    <property type="match status" value="1"/>
</dbReference>
<gene>
    <name evidence="2" type="ORF">L1049_011355</name>
</gene>
<protein>
    <submittedName>
        <fullName evidence="2">Uncharacterized protein</fullName>
    </submittedName>
</protein>
<comment type="caution">
    <text evidence="2">The sequence shown here is derived from an EMBL/GenBank/DDBJ whole genome shotgun (WGS) entry which is preliminary data.</text>
</comment>
<feature type="compositionally biased region" description="Polar residues" evidence="1">
    <location>
        <begin position="163"/>
        <end position="182"/>
    </location>
</feature>
<accession>A0AAP0RRP3</accession>
<sequence>MPDPLPSVTSSSLSLSTALPGLRNPGRSGPSAEASSLTTTIGGSISSALYSSTVEETPHRNHLWPGGTLSRLHAPRSSYNLKDDMEVFSPLVDVRPITPTLDKLWDDHDGAKKDHLPVDKKPSSLLFPSSRRFPFTEDGVNDHPIFDWKSSSTSRQDDTQSSFTLLGSTPTPSSKSEDSSITPPEAWGALVMHGPDYGCVLSFEMQGGDSGHDGE</sequence>
<dbReference type="PANTHER" id="PTHR45096:SF1">
    <property type="entry name" value="PROTEIN NEDD1"/>
    <property type="match status" value="1"/>
</dbReference>
<keyword evidence="3" id="KW-1185">Reference proteome</keyword>
<dbReference type="GO" id="GO:0005828">
    <property type="term" value="C:kinetochore microtubule"/>
    <property type="evidence" value="ECO:0007669"/>
    <property type="project" value="TreeGrafter"/>
</dbReference>
<feature type="compositionally biased region" description="Low complexity" evidence="1">
    <location>
        <begin position="1"/>
        <end position="20"/>
    </location>
</feature>
<feature type="region of interest" description="Disordered" evidence="1">
    <location>
        <begin position="135"/>
        <end position="188"/>
    </location>
</feature>
<evidence type="ECO:0000313" key="2">
    <source>
        <dbReference type="EMBL" id="KAK9283124.1"/>
    </source>
</evidence>
<dbReference type="GO" id="GO:0060236">
    <property type="term" value="P:regulation of mitotic spindle organization"/>
    <property type="evidence" value="ECO:0007669"/>
    <property type="project" value="TreeGrafter"/>
</dbReference>
<dbReference type="InterPro" id="IPR044621">
    <property type="entry name" value="NEDD1"/>
</dbReference>
<dbReference type="GO" id="GO:0010968">
    <property type="term" value="P:regulation of microtubule nucleation"/>
    <property type="evidence" value="ECO:0007669"/>
    <property type="project" value="InterPro"/>
</dbReference>
<dbReference type="GO" id="GO:2000694">
    <property type="term" value="P:regulation of phragmoplast microtubule organization"/>
    <property type="evidence" value="ECO:0007669"/>
    <property type="project" value="TreeGrafter"/>
</dbReference>
<dbReference type="Proteomes" id="UP001415857">
    <property type="component" value="Unassembled WGS sequence"/>
</dbReference>
<evidence type="ECO:0000313" key="3">
    <source>
        <dbReference type="Proteomes" id="UP001415857"/>
    </source>
</evidence>
<reference evidence="2 3" key="1">
    <citation type="journal article" date="2024" name="Plant J.">
        <title>Genome sequences and population genomics reveal climatic adaptation and genomic divergence between two closely related sweetgum species.</title>
        <authorList>
            <person name="Xu W.Q."/>
            <person name="Ren C.Q."/>
            <person name="Zhang X.Y."/>
            <person name="Comes H.P."/>
            <person name="Liu X.H."/>
            <person name="Li Y.G."/>
            <person name="Kettle C.J."/>
            <person name="Jalonen R."/>
            <person name="Gaisberger H."/>
            <person name="Ma Y.Z."/>
            <person name="Qiu Y.X."/>
        </authorList>
    </citation>
    <scope>NUCLEOTIDE SEQUENCE [LARGE SCALE GENOMIC DNA]</scope>
    <source>
        <strain evidence="2">Hangzhou</strain>
    </source>
</reference>
<feature type="compositionally biased region" description="Low complexity" evidence="1">
    <location>
        <begin position="150"/>
        <end position="162"/>
    </location>
</feature>
<name>A0AAP0RRP3_LIQFO</name>
<dbReference type="AlphaFoldDB" id="A0AAP0RRP3"/>
<evidence type="ECO:0000256" key="1">
    <source>
        <dbReference type="SAM" id="MobiDB-lite"/>
    </source>
</evidence>
<proteinExistence type="predicted"/>
<dbReference type="EMBL" id="JBBPBK010000006">
    <property type="protein sequence ID" value="KAK9283124.1"/>
    <property type="molecule type" value="Genomic_DNA"/>
</dbReference>
<feature type="region of interest" description="Disordered" evidence="1">
    <location>
        <begin position="1"/>
        <end position="38"/>
    </location>
</feature>
<dbReference type="GO" id="GO:0032467">
    <property type="term" value="P:positive regulation of cytokinesis"/>
    <property type="evidence" value="ECO:0007669"/>
    <property type="project" value="TreeGrafter"/>
</dbReference>